<dbReference type="Proteomes" id="UP000002274">
    <property type="component" value="Chromosome"/>
</dbReference>
<gene>
    <name evidence="1" type="ordered locus">P9303_21491</name>
</gene>
<sequence length="90" mass="10630">MQVSAERYLNHPTFGMLYLVAPAGDGRDVYATLYAQRMFFLVTLQPRGAQFEVIPYQDARHYAELHLTHCRRDRSPEYESWQQLFAQTFI</sequence>
<dbReference type="Gene3D" id="2.30.30.660">
    <property type="entry name" value="Protein of unknown function (DUF3539)"/>
    <property type="match status" value="1"/>
</dbReference>
<dbReference type="EMBL" id="CP000554">
    <property type="protein sequence ID" value="ABM78884.1"/>
    <property type="molecule type" value="Genomic_DNA"/>
</dbReference>
<protein>
    <recommendedName>
        <fullName evidence="3">PII interaction protein X</fullName>
    </recommendedName>
</protein>
<dbReference type="Pfam" id="PF12058">
    <property type="entry name" value="PipX"/>
    <property type="match status" value="1"/>
</dbReference>
<dbReference type="HOGENOM" id="CLU_168735_0_0_3"/>
<evidence type="ECO:0008006" key="3">
    <source>
        <dbReference type="Google" id="ProtNLM"/>
    </source>
</evidence>
<organism evidence="1 2">
    <name type="scientific">Prochlorococcus marinus (strain MIT 9303)</name>
    <dbReference type="NCBI Taxonomy" id="59922"/>
    <lineage>
        <taxon>Bacteria</taxon>
        <taxon>Bacillati</taxon>
        <taxon>Cyanobacteriota</taxon>
        <taxon>Cyanophyceae</taxon>
        <taxon>Synechococcales</taxon>
        <taxon>Prochlorococcaceae</taxon>
        <taxon>Prochlorococcus</taxon>
    </lineage>
</organism>
<proteinExistence type="predicted"/>
<evidence type="ECO:0000313" key="2">
    <source>
        <dbReference type="Proteomes" id="UP000002274"/>
    </source>
</evidence>
<evidence type="ECO:0000313" key="1">
    <source>
        <dbReference type="EMBL" id="ABM78884.1"/>
    </source>
</evidence>
<name>A2CBM4_PROM3</name>
<reference evidence="1 2" key="1">
    <citation type="journal article" date="2007" name="PLoS Genet.">
        <title>Patterns and implications of gene gain and loss in the evolution of Prochlorococcus.</title>
        <authorList>
            <person name="Kettler G.C."/>
            <person name="Martiny A.C."/>
            <person name="Huang K."/>
            <person name="Zucker J."/>
            <person name="Coleman M.L."/>
            <person name="Rodrigue S."/>
            <person name="Chen F."/>
            <person name="Lapidus A."/>
            <person name="Ferriera S."/>
            <person name="Johnson J."/>
            <person name="Steglich C."/>
            <person name="Church G.M."/>
            <person name="Richardson P."/>
            <person name="Chisholm S.W."/>
        </authorList>
    </citation>
    <scope>NUCLEOTIDE SEQUENCE [LARGE SCALE GENOMIC DNA]</scope>
    <source>
        <strain evidence="1 2">MIT 9303</strain>
    </source>
</reference>
<dbReference type="AlphaFoldDB" id="A2CBM4"/>
<dbReference type="KEGG" id="pmf:P9303_21491"/>
<dbReference type="InterPro" id="IPR021926">
    <property type="entry name" value="PipX"/>
</dbReference>
<dbReference type="STRING" id="59922.P9303_21491"/>
<accession>A2CBM4</accession>